<dbReference type="OrthoDB" id="7813104at2759"/>
<keyword evidence="5 12" id="KW-0472">Membrane</keyword>
<evidence type="ECO:0000256" key="2">
    <source>
        <dbReference type="ARBA" id="ARBA00006720"/>
    </source>
</evidence>
<evidence type="ECO:0000256" key="5">
    <source>
        <dbReference type="ARBA" id="ARBA00022792"/>
    </source>
</evidence>
<dbReference type="GO" id="GO:0005743">
    <property type="term" value="C:mitochondrial inner membrane"/>
    <property type="evidence" value="ECO:0007669"/>
    <property type="project" value="UniProtKB-SubCell"/>
</dbReference>
<dbReference type="FunFam" id="1.10.287.810:FF:000001">
    <property type="entry name" value="mitochondrial import inner membrane translocase subunit TIM13"/>
    <property type="match status" value="1"/>
</dbReference>
<dbReference type="GO" id="GO:0046872">
    <property type="term" value="F:metal ion binding"/>
    <property type="evidence" value="ECO:0007669"/>
    <property type="project" value="UniProtKB-KW"/>
</dbReference>
<dbReference type="InterPro" id="IPR004217">
    <property type="entry name" value="Tim10-like"/>
</dbReference>
<comment type="function">
    <text evidence="12">Mitochondrial intermembrane chaperone that participates in the import and insertion of some multi-pass transmembrane proteins into the mitochondrial inner membrane. Also required for the transfer of beta-barrel precursors from the TOM complex to the sorting and assembly machinery (SAM complex) of the outer membrane. Acts as a chaperone-like protein that protects the hydrophobic precursors from aggregation and guide them through the mitochondrial intermembrane space.</text>
</comment>
<protein>
    <recommendedName>
        <fullName evidence="12">Mitochondrial import inner membrane translocase subunit</fullName>
    </recommendedName>
</protein>
<dbReference type="SUPFAM" id="SSF144122">
    <property type="entry name" value="Tim10-like"/>
    <property type="match status" value="1"/>
</dbReference>
<feature type="compositionally biased region" description="Low complexity" evidence="13">
    <location>
        <begin position="1"/>
        <end position="13"/>
    </location>
</feature>
<comment type="subcellular location">
    <subcellularLocation>
        <location evidence="1 12">Mitochondrion inner membrane</location>
        <topology evidence="1 12">Peripheral membrane protein</topology>
        <orientation evidence="1 12">Intermembrane side</orientation>
    </subcellularLocation>
</comment>
<dbReference type="GO" id="GO:0042719">
    <property type="term" value="C:mitochondrial intermembrane space chaperone complex"/>
    <property type="evidence" value="ECO:0007669"/>
    <property type="project" value="UniProtKB-ARBA"/>
</dbReference>
<keyword evidence="7 12" id="KW-0653">Protein transport</keyword>
<dbReference type="GO" id="GO:0015031">
    <property type="term" value="P:protein transport"/>
    <property type="evidence" value="ECO:0007669"/>
    <property type="project" value="UniProtKB-KW"/>
</dbReference>
<evidence type="ECO:0000256" key="9">
    <source>
        <dbReference type="ARBA" id="ARBA00023128"/>
    </source>
</evidence>
<dbReference type="EMBL" id="VDMD01000013">
    <property type="protein sequence ID" value="TRM62452.1"/>
    <property type="molecule type" value="Genomic_DNA"/>
</dbReference>
<dbReference type="InterPro" id="IPR035427">
    <property type="entry name" value="Tim10-like_dom_sf"/>
</dbReference>
<dbReference type="GO" id="GO:0045039">
    <property type="term" value="P:protein insertion into mitochondrial inner membrane"/>
    <property type="evidence" value="ECO:0007669"/>
    <property type="project" value="UniProtKB-ARBA"/>
</dbReference>
<keyword evidence="16" id="KW-1185">Reference proteome</keyword>
<evidence type="ECO:0000256" key="3">
    <source>
        <dbReference type="ARBA" id="ARBA00022448"/>
    </source>
</evidence>
<organism evidence="15 16">
    <name type="scientific">Schizophyllum amplum</name>
    <dbReference type="NCBI Taxonomy" id="97359"/>
    <lineage>
        <taxon>Eukaryota</taxon>
        <taxon>Fungi</taxon>
        <taxon>Dikarya</taxon>
        <taxon>Basidiomycota</taxon>
        <taxon>Agaricomycotina</taxon>
        <taxon>Agaricomycetes</taxon>
        <taxon>Agaricomycetidae</taxon>
        <taxon>Agaricales</taxon>
        <taxon>Schizophyllaceae</taxon>
        <taxon>Schizophyllum</taxon>
    </lineage>
</organism>
<keyword evidence="5 12" id="KW-0999">Mitochondrion inner membrane</keyword>
<dbReference type="Proteomes" id="UP000320762">
    <property type="component" value="Unassembled WGS sequence"/>
</dbReference>
<evidence type="ECO:0000256" key="4">
    <source>
        <dbReference type="ARBA" id="ARBA00022723"/>
    </source>
</evidence>
<keyword evidence="3 12" id="KW-0813">Transport</keyword>
<dbReference type="Pfam" id="PF02953">
    <property type="entry name" value="zf-Tim10_DDP"/>
    <property type="match status" value="1"/>
</dbReference>
<evidence type="ECO:0000256" key="6">
    <source>
        <dbReference type="ARBA" id="ARBA00022833"/>
    </source>
</evidence>
<keyword evidence="9 12" id="KW-0496">Mitochondrion</keyword>
<reference evidence="15 16" key="1">
    <citation type="journal article" date="2019" name="New Phytol.">
        <title>Comparative genomics reveals unique wood-decay strategies and fruiting body development in the Schizophyllaceae.</title>
        <authorList>
            <person name="Almasi E."/>
            <person name="Sahu N."/>
            <person name="Krizsan K."/>
            <person name="Balint B."/>
            <person name="Kovacs G.M."/>
            <person name="Kiss B."/>
            <person name="Cseklye J."/>
            <person name="Drula E."/>
            <person name="Henrissat B."/>
            <person name="Nagy I."/>
            <person name="Chovatia M."/>
            <person name="Adam C."/>
            <person name="LaButti K."/>
            <person name="Lipzen A."/>
            <person name="Riley R."/>
            <person name="Grigoriev I.V."/>
            <person name="Nagy L.G."/>
        </authorList>
    </citation>
    <scope>NUCLEOTIDE SEQUENCE [LARGE SCALE GENOMIC DNA]</scope>
    <source>
        <strain evidence="15 16">NL-1724</strain>
    </source>
</reference>
<feature type="region of interest" description="Disordered" evidence="13">
    <location>
        <begin position="1"/>
        <end position="21"/>
    </location>
</feature>
<keyword evidence="6" id="KW-0862">Zinc</keyword>
<evidence type="ECO:0000256" key="10">
    <source>
        <dbReference type="ARBA" id="ARBA00023157"/>
    </source>
</evidence>
<accession>A0A550CCB9</accession>
<evidence type="ECO:0000256" key="1">
    <source>
        <dbReference type="ARBA" id="ARBA00004137"/>
    </source>
</evidence>
<dbReference type="STRING" id="97359.A0A550CCB9"/>
<dbReference type="Gene3D" id="1.10.287.810">
    <property type="entry name" value="Mitochondrial import inner membrane translocase subunit tim13 like domains"/>
    <property type="match status" value="1"/>
</dbReference>
<evidence type="ECO:0000313" key="15">
    <source>
        <dbReference type="EMBL" id="TRM62452.1"/>
    </source>
</evidence>
<evidence type="ECO:0000256" key="8">
    <source>
        <dbReference type="ARBA" id="ARBA00023010"/>
    </source>
</evidence>
<evidence type="ECO:0000256" key="11">
    <source>
        <dbReference type="ARBA" id="ARBA00023186"/>
    </source>
</evidence>
<keyword evidence="11 12" id="KW-0143">Chaperone</keyword>
<name>A0A550CCB9_9AGAR</name>
<evidence type="ECO:0000256" key="12">
    <source>
        <dbReference type="RuleBase" id="RU367043"/>
    </source>
</evidence>
<comment type="caution">
    <text evidence="15">The sequence shown here is derived from an EMBL/GenBank/DDBJ whole genome shotgun (WGS) entry which is preliminary data.</text>
</comment>
<keyword evidence="8 12" id="KW-0811">Translocation</keyword>
<evidence type="ECO:0000313" key="16">
    <source>
        <dbReference type="Proteomes" id="UP000320762"/>
    </source>
</evidence>
<gene>
    <name evidence="15" type="ORF">BD626DRAFT_499256</name>
</gene>
<proteinExistence type="inferred from homology"/>
<keyword evidence="4" id="KW-0479">Metal-binding</keyword>
<comment type="domain">
    <text evidence="12">The twin CX3C motif contains 4 conserved Cys residues that form 2 disulfide bonds in the mitochondrial intermembrane space.</text>
</comment>
<evidence type="ECO:0000256" key="13">
    <source>
        <dbReference type="SAM" id="MobiDB-lite"/>
    </source>
</evidence>
<sequence>MASLFGGSSSSSGDMTARKEQVMKSVRSELALANAQELMNSANKACFAKCVTKPGSSLGGSEEVCLERCLGRYMDAFNIVASTYITRLKRDRQEHAATGLATGAGEFVSA</sequence>
<evidence type="ECO:0000256" key="7">
    <source>
        <dbReference type="ARBA" id="ARBA00022927"/>
    </source>
</evidence>
<feature type="domain" description="Tim10-like" evidence="14">
    <location>
        <begin position="25"/>
        <end position="85"/>
    </location>
</feature>
<evidence type="ECO:0000259" key="14">
    <source>
        <dbReference type="Pfam" id="PF02953"/>
    </source>
</evidence>
<comment type="subunit">
    <text evidence="12">Heterohexamer.</text>
</comment>
<keyword evidence="10 12" id="KW-1015">Disulfide bond</keyword>
<comment type="similarity">
    <text evidence="2 12">Belongs to the small Tim family.</text>
</comment>
<dbReference type="AlphaFoldDB" id="A0A550CCB9"/>